<dbReference type="Proteomes" id="UP000292082">
    <property type="component" value="Unassembled WGS sequence"/>
</dbReference>
<evidence type="ECO:0000313" key="3">
    <source>
        <dbReference type="Proteomes" id="UP000292082"/>
    </source>
</evidence>
<organism evidence="2 3">
    <name type="scientific">Dichomitus squalens</name>
    <dbReference type="NCBI Taxonomy" id="114155"/>
    <lineage>
        <taxon>Eukaryota</taxon>
        <taxon>Fungi</taxon>
        <taxon>Dikarya</taxon>
        <taxon>Basidiomycota</taxon>
        <taxon>Agaricomycotina</taxon>
        <taxon>Agaricomycetes</taxon>
        <taxon>Polyporales</taxon>
        <taxon>Polyporaceae</taxon>
        <taxon>Dichomitus</taxon>
    </lineage>
</organism>
<feature type="non-terminal residue" evidence="2">
    <location>
        <position position="60"/>
    </location>
</feature>
<dbReference type="EMBL" id="ML145085">
    <property type="protein sequence ID" value="TBU65215.1"/>
    <property type="molecule type" value="Genomic_DNA"/>
</dbReference>
<sequence>MYVGSIDAPAFGPKPSHASPTPPGSNMKRRMPGQSLYITDSSALRKRGEVECSLHIAVFD</sequence>
<dbReference type="AlphaFoldDB" id="A0A4Q9QC71"/>
<name>A0A4Q9QC71_9APHY</name>
<keyword evidence="3" id="KW-1185">Reference proteome</keyword>
<reference evidence="2 3" key="1">
    <citation type="submission" date="2019-01" db="EMBL/GenBank/DDBJ databases">
        <title>Draft genome sequences of three monokaryotic isolates of the white-rot basidiomycete fungus Dichomitus squalens.</title>
        <authorList>
            <consortium name="DOE Joint Genome Institute"/>
            <person name="Lopez S.C."/>
            <person name="Andreopoulos B."/>
            <person name="Pangilinan J."/>
            <person name="Lipzen A."/>
            <person name="Riley R."/>
            <person name="Ahrendt S."/>
            <person name="Ng V."/>
            <person name="Barry K."/>
            <person name="Daum C."/>
            <person name="Grigoriev I.V."/>
            <person name="Hilden K.S."/>
            <person name="Makela M.R."/>
            <person name="de Vries R.P."/>
        </authorList>
    </citation>
    <scope>NUCLEOTIDE SEQUENCE [LARGE SCALE GENOMIC DNA]</scope>
    <source>
        <strain evidence="2 3">CBS 464.89</strain>
    </source>
</reference>
<feature type="region of interest" description="Disordered" evidence="1">
    <location>
        <begin position="1"/>
        <end position="32"/>
    </location>
</feature>
<accession>A0A4Q9QC71</accession>
<gene>
    <name evidence="2" type="ORF">BD310DRAFT_914274</name>
</gene>
<protein>
    <submittedName>
        <fullName evidence="2">Uncharacterized protein</fullName>
    </submittedName>
</protein>
<proteinExistence type="predicted"/>
<evidence type="ECO:0000256" key="1">
    <source>
        <dbReference type="SAM" id="MobiDB-lite"/>
    </source>
</evidence>
<evidence type="ECO:0000313" key="2">
    <source>
        <dbReference type="EMBL" id="TBU65215.1"/>
    </source>
</evidence>